<protein>
    <submittedName>
        <fullName evidence="2">PGM5 isoform 3</fullName>
    </submittedName>
</protein>
<dbReference type="Pfam" id="PF02880">
    <property type="entry name" value="PGM_PMM_III"/>
    <property type="match status" value="1"/>
</dbReference>
<name>A0A2J8MR30_PANTR</name>
<dbReference type="InterPro" id="IPR005846">
    <property type="entry name" value="A-D-PHexomutase_a/b/a-III"/>
</dbReference>
<sequence>VAKSMKVPVYETPAGWRFFSNLMDSGRCNLCGEESFGTV</sequence>
<dbReference type="InterPro" id="IPR016055">
    <property type="entry name" value="A-D-PHexomutase_a/b/a-I/II/III"/>
</dbReference>
<dbReference type="GO" id="GO:0004614">
    <property type="term" value="F:phosphoglucomutase activity"/>
    <property type="evidence" value="ECO:0007669"/>
    <property type="project" value="InterPro"/>
</dbReference>
<dbReference type="PANTHER" id="PTHR22573">
    <property type="entry name" value="PHOSPHOHEXOMUTASE FAMILY MEMBER"/>
    <property type="match status" value="1"/>
</dbReference>
<dbReference type="SUPFAM" id="SSF53738">
    <property type="entry name" value="Phosphoglucomutase, first 3 domains"/>
    <property type="match status" value="1"/>
</dbReference>
<evidence type="ECO:0000259" key="1">
    <source>
        <dbReference type="Pfam" id="PF02880"/>
    </source>
</evidence>
<reference evidence="2 3" key="1">
    <citation type="submission" date="2017-12" db="EMBL/GenBank/DDBJ databases">
        <title>High-resolution comparative analysis of great ape genomes.</title>
        <authorList>
            <person name="Pollen A."/>
            <person name="Hastie A."/>
            <person name="Hormozdiari F."/>
            <person name="Dougherty M."/>
            <person name="Liu R."/>
            <person name="Chaisson M."/>
            <person name="Hoppe E."/>
            <person name="Hill C."/>
            <person name="Pang A."/>
            <person name="Hillier L."/>
            <person name="Baker C."/>
            <person name="Armstrong J."/>
            <person name="Shendure J."/>
            <person name="Paten B."/>
            <person name="Wilson R."/>
            <person name="Chao H."/>
            <person name="Schneider V."/>
            <person name="Ventura M."/>
            <person name="Kronenberg Z."/>
            <person name="Murali S."/>
            <person name="Gordon D."/>
            <person name="Cantsilieris S."/>
            <person name="Munson K."/>
            <person name="Nelson B."/>
            <person name="Raja A."/>
            <person name="Underwood J."/>
            <person name="Diekhans M."/>
            <person name="Fiddes I."/>
            <person name="Haussler D."/>
            <person name="Eichler E."/>
        </authorList>
    </citation>
    <scope>NUCLEOTIDE SEQUENCE [LARGE SCALE GENOMIC DNA]</scope>
    <source>
        <strain evidence="2">Yerkes chimp pedigree #C0471</strain>
    </source>
</reference>
<dbReference type="AlphaFoldDB" id="A0A2J8MR30"/>
<dbReference type="InterPro" id="IPR045244">
    <property type="entry name" value="PGM"/>
</dbReference>
<organism evidence="2 3">
    <name type="scientific">Pan troglodytes</name>
    <name type="common">Chimpanzee</name>
    <dbReference type="NCBI Taxonomy" id="9598"/>
    <lineage>
        <taxon>Eukaryota</taxon>
        <taxon>Metazoa</taxon>
        <taxon>Chordata</taxon>
        <taxon>Craniata</taxon>
        <taxon>Vertebrata</taxon>
        <taxon>Euteleostomi</taxon>
        <taxon>Mammalia</taxon>
        <taxon>Eutheria</taxon>
        <taxon>Euarchontoglires</taxon>
        <taxon>Primates</taxon>
        <taxon>Haplorrhini</taxon>
        <taxon>Catarrhini</taxon>
        <taxon>Hominidae</taxon>
        <taxon>Pan</taxon>
    </lineage>
</organism>
<evidence type="ECO:0000313" key="2">
    <source>
        <dbReference type="EMBL" id="PNI61981.1"/>
    </source>
</evidence>
<dbReference type="GO" id="GO:0005975">
    <property type="term" value="P:carbohydrate metabolic process"/>
    <property type="evidence" value="ECO:0007669"/>
    <property type="project" value="InterPro"/>
</dbReference>
<gene>
    <name evidence="2" type="ORF">CK820_G0017715</name>
</gene>
<accession>A0A2J8MR30</accession>
<dbReference type="EMBL" id="NBAG03000246">
    <property type="protein sequence ID" value="PNI61981.1"/>
    <property type="molecule type" value="Genomic_DNA"/>
</dbReference>
<dbReference type="PANTHER" id="PTHR22573:SF27">
    <property type="entry name" value="PHOSPHOGLUCOMUTASE-LIKE PROTEIN 5"/>
    <property type="match status" value="1"/>
</dbReference>
<feature type="domain" description="Alpha-D-phosphohexomutase alpha/beta/alpha" evidence="1">
    <location>
        <begin position="1"/>
        <end position="37"/>
    </location>
</feature>
<dbReference type="Gene3D" id="3.40.120.10">
    <property type="entry name" value="Alpha-D-Glucose-1,6-Bisphosphate, subunit A, domain 3"/>
    <property type="match status" value="1"/>
</dbReference>
<proteinExistence type="predicted"/>
<feature type="non-terminal residue" evidence="2">
    <location>
        <position position="1"/>
    </location>
</feature>
<comment type="caution">
    <text evidence="2">The sequence shown here is derived from an EMBL/GenBank/DDBJ whole genome shotgun (WGS) entry which is preliminary data.</text>
</comment>
<dbReference type="Proteomes" id="UP000236370">
    <property type="component" value="Unassembled WGS sequence"/>
</dbReference>
<evidence type="ECO:0000313" key="3">
    <source>
        <dbReference type="Proteomes" id="UP000236370"/>
    </source>
</evidence>